<proteinExistence type="predicted"/>
<evidence type="ECO:0000313" key="3">
    <source>
        <dbReference type="Proteomes" id="UP000070444"/>
    </source>
</evidence>
<dbReference type="Proteomes" id="UP000070444">
    <property type="component" value="Unassembled WGS sequence"/>
</dbReference>
<dbReference type="OMA" id="LSCEYQW"/>
<evidence type="ECO:0000313" key="2">
    <source>
        <dbReference type="EMBL" id="KXN65576.1"/>
    </source>
</evidence>
<dbReference type="Pfam" id="PF04468">
    <property type="entry name" value="PSP1"/>
    <property type="match status" value="1"/>
</dbReference>
<dbReference type="AlphaFoldDB" id="A0A137NS63"/>
<dbReference type="InterPro" id="IPR047767">
    <property type="entry name" value="PSP1-like"/>
</dbReference>
<dbReference type="EMBL" id="KQ964853">
    <property type="protein sequence ID" value="KXN65576.1"/>
    <property type="molecule type" value="Genomic_DNA"/>
</dbReference>
<dbReference type="NCBIfam" id="NF041131">
    <property type="entry name" value="RicT_YaaT_fam"/>
    <property type="match status" value="1"/>
</dbReference>
<dbReference type="OrthoDB" id="243127at2759"/>
<dbReference type="PANTHER" id="PTHR43830">
    <property type="entry name" value="PROTEIN PSP1"/>
    <property type="match status" value="1"/>
</dbReference>
<organism evidence="2 3">
    <name type="scientific">Conidiobolus coronatus (strain ATCC 28846 / CBS 209.66 / NRRL 28638)</name>
    <name type="common">Delacroixia coronata</name>
    <dbReference type="NCBI Taxonomy" id="796925"/>
    <lineage>
        <taxon>Eukaryota</taxon>
        <taxon>Fungi</taxon>
        <taxon>Fungi incertae sedis</taxon>
        <taxon>Zoopagomycota</taxon>
        <taxon>Entomophthoromycotina</taxon>
        <taxon>Entomophthoromycetes</taxon>
        <taxon>Entomophthorales</taxon>
        <taxon>Ancylistaceae</taxon>
        <taxon>Conidiobolus</taxon>
    </lineage>
</organism>
<protein>
    <submittedName>
        <fullName evidence="2">PSP1-domain-containing protein</fullName>
    </submittedName>
</protein>
<name>A0A137NS63_CONC2</name>
<dbReference type="InterPro" id="IPR007557">
    <property type="entry name" value="PSP1_C"/>
</dbReference>
<dbReference type="PROSITE" id="PS51411">
    <property type="entry name" value="PSP1_C"/>
    <property type="match status" value="1"/>
</dbReference>
<evidence type="ECO:0000259" key="1">
    <source>
        <dbReference type="PROSITE" id="PS51411"/>
    </source>
</evidence>
<sequence length="195" mass="22425">MAARDHHADIHNKTGTPQPRELPTHFLIVEFKAGRTDLFYIPVGSSLTVRIGDLLIVEGDRGNDLGKVINSSITMEDYVAHKTSIIAAQSGNANFSPSTADIPEPKKVYRHALPSEVNMLVIKCQDELRALQFCQTRAMQHNLPMEVVDAEYQWDRRKLTFYFVSDKRIDFRELVRELFKIYKTRIWMCSVNSRN</sequence>
<dbReference type="STRING" id="796925.A0A137NS63"/>
<feature type="domain" description="PSP1 C-terminal" evidence="1">
    <location>
        <begin position="106"/>
        <end position="191"/>
    </location>
</feature>
<keyword evidence="3" id="KW-1185">Reference proteome</keyword>
<dbReference type="PANTHER" id="PTHR43830:SF3">
    <property type="entry name" value="PROTEIN PSP1"/>
    <property type="match status" value="1"/>
</dbReference>
<accession>A0A137NS63</accession>
<dbReference type="GO" id="GO:0005737">
    <property type="term" value="C:cytoplasm"/>
    <property type="evidence" value="ECO:0007669"/>
    <property type="project" value="TreeGrafter"/>
</dbReference>
<reference evidence="2 3" key="1">
    <citation type="journal article" date="2015" name="Genome Biol. Evol.">
        <title>Phylogenomic analyses indicate that early fungi evolved digesting cell walls of algal ancestors of land plants.</title>
        <authorList>
            <person name="Chang Y."/>
            <person name="Wang S."/>
            <person name="Sekimoto S."/>
            <person name="Aerts A.L."/>
            <person name="Choi C."/>
            <person name="Clum A."/>
            <person name="LaButti K.M."/>
            <person name="Lindquist E.A."/>
            <person name="Yee Ngan C."/>
            <person name="Ohm R.A."/>
            <person name="Salamov A.A."/>
            <person name="Grigoriev I.V."/>
            <person name="Spatafora J.W."/>
            <person name="Berbee M.L."/>
        </authorList>
    </citation>
    <scope>NUCLEOTIDE SEQUENCE [LARGE SCALE GENOMIC DNA]</scope>
    <source>
        <strain evidence="2 3">NRRL 28638</strain>
    </source>
</reference>
<gene>
    <name evidence="2" type="ORF">CONCODRAFT_44422</name>
</gene>